<evidence type="ECO:0000256" key="1">
    <source>
        <dbReference type="SAM" id="MobiDB-lite"/>
    </source>
</evidence>
<feature type="compositionally biased region" description="Acidic residues" evidence="1">
    <location>
        <begin position="112"/>
        <end position="125"/>
    </location>
</feature>
<keyword evidence="2" id="KW-1133">Transmembrane helix</keyword>
<name>A0AAN6BVI4_FUSAU</name>
<proteinExistence type="predicted"/>
<accession>A0AAN6BVI4</accession>
<organism evidence="3 4">
    <name type="scientific">Fusarium austroamericanum</name>
    <dbReference type="NCBI Taxonomy" id="282268"/>
    <lineage>
        <taxon>Eukaryota</taxon>
        <taxon>Fungi</taxon>
        <taxon>Dikarya</taxon>
        <taxon>Ascomycota</taxon>
        <taxon>Pezizomycotina</taxon>
        <taxon>Sordariomycetes</taxon>
        <taxon>Hypocreomycetidae</taxon>
        <taxon>Hypocreales</taxon>
        <taxon>Nectriaceae</taxon>
        <taxon>Fusarium</taxon>
    </lineage>
</organism>
<keyword evidence="4" id="KW-1185">Reference proteome</keyword>
<comment type="caution">
    <text evidence="3">The sequence shown here is derived from an EMBL/GenBank/DDBJ whole genome shotgun (WGS) entry which is preliminary data.</text>
</comment>
<gene>
    <name evidence="3" type="ORF">FAUST_10168</name>
</gene>
<feature type="transmembrane region" description="Helical" evidence="2">
    <location>
        <begin position="690"/>
        <end position="711"/>
    </location>
</feature>
<keyword evidence="2" id="KW-0812">Transmembrane</keyword>
<dbReference type="Gene3D" id="1.20.58.340">
    <property type="entry name" value="Magnesium transport protein CorA, transmembrane region"/>
    <property type="match status" value="1"/>
</dbReference>
<protein>
    <submittedName>
        <fullName evidence="3">Uncharacterized protein</fullName>
    </submittedName>
</protein>
<dbReference type="AlphaFoldDB" id="A0AAN6BVI4"/>
<evidence type="ECO:0000256" key="2">
    <source>
        <dbReference type="SAM" id="Phobius"/>
    </source>
</evidence>
<sequence length="814" mass="93121">MCLYARVVFVCAHERWGLCVKKCQVAEDFQANKTDQDCLVKSPHVPTSRKLQRKCNRCTTMEDKFGQAKKSIEDVRMALKKISEEKVKKEIEEGGKARPAVGVDCGHELEVISEEDEETGEESEMGDGYSSASGSFKDSHEQRLLDPVQKGRRSSQVPQDYVVHLGRRRETALMGFVHHGLNLFNYDQKVCSSQVLITGNDTPSNIEYDEYVVYKRPEESGLAHASAPATLSHPWAQDDEHITHHFTRDDTPGTTIFDLAFRHGYMLDREGTFRKPDADEAPSAGMEGRIRRVICFKRKTIYDGNREILSMTVNDLAAMNLHPATLQYSTRTTTESRFWSKDRSQLSIILAFSEMPKTPCDFLSMTYNVSERSATILVRQSWEPRRHNMDDLDEYDHRLESCRTHWAHPLITPVVLLQVQFMRCEEAVSENNSNVAHLEYDVSNIAGFDATDTGRRLSRTFSNGKDGERIAWGPMTMTKLMKRAHEVLKDTIKLLDTIRWMERAIKVLILAGDELNERVGNSLCFGQDLSMLSPNIMDPSGGPPPVSPVLPPRQLPKLQLPDEITDGDSLGPHWHEIRQYLDGLLRLCMGLETDRRMSEARCRAQIDMIYSKMAQEDNILNARMAVASSRDSSSMKALAVITAIFLPGEFLGTLFGMSMFDWLGPDEEGDDGAHPMTDAVKVNRFGQNFWYYWATAVPLTIMILVAWRVWWVSQDRYFRRHLSQELSEERYWTADGKPRQLERSFLWDFFYLSARRDEKPRAMIAEELAELETVNSTMKEGYDGGLPRTTSVRQRQILETRKWSLHQRGENTVV</sequence>
<dbReference type="Proteomes" id="UP000537989">
    <property type="component" value="Unassembled WGS sequence"/>
</dbReference>
<evidence type="ECO:0000313" key="3">
    <source>
        <dbReference type="EMBL" id="KAF5229820.1"/>
    </source>
</evidence>
<dbReference type="EMBL" id="JAAMOD010000378">
    <property type="protein sequence ID" value="KAF5229820.1"/>
    <property type="molecule type" value="Genomic_DNA"/>
</dbReference>
<reference evidence="3 4" key="1">
    <citation type="submission" date="2020-02" db="EMBL/GenBank/DDBJ databases">
        <title>Identification and distribution of gene clusters putatively required for synthesis of sphingolipid metabolism inhibitors in phylogenetically diverse species of the filamentous fungus Fusarium.</title>
        <authorList>
            <person name="Kim H.-S."/>
            <person name="Busman M."/>
            <person name="Brown D.W."/>
            <person name="Divon H."/>
            <person name="Uhlig S."/>
            <person name="Proctor R.H."/>
        </authorList>
    </citation>
    <scope>NUCLEOTIDE SEQUENCE [LARGE SCALE GENOMIC DNA]</scope>
    <source>
        <strain evidence="3 4">NRRL 2903</strain>
    </source>
</reference>
<keyword evidence="2" id="KW-0472">Membrane</keyword>
<evidence type="ECO:0000313" key="4">
    <source>
        <dbReference type="Proteomes" id="UP000537989"/>
    </source>
</evidence>
<feature type="region of interest" description="Disordered" evidence="1">
    <location>
        <begin position="112"/>
        <end position="157"/>
    </location>
</feature>